<dbReference type="InParanoid" id="A0A0V1ANE4"/>
<dbReference type="Proteomes" id="UP000054776">
    <property type="component" value="Unassembled WGS sequence"/>
</dbReference>
<comment type="caution">
    <text evidence="1">The sequence shown here is derived from an EMBL/GenBank/DDBJ whole genome shotgun (WGS) entry which is preliminary data.</text>
</comment>
<reference evidence="1 2" key="1">
    <citation type="submission" date="2015-01" db="EMBL/GenBank/DDBJ databases">
        <title>Evolution of Trichinella species and genotypes.</title>
        <authorList>
            <person name="Korhonen P.K."/>
            <person name="Edoardo P."/>
            <person name="Giuseppe L.R."/>
            <person name="Gasser R.B."/>
        </authorList>
    </citation>
    <scope>NUCLEOTIDE SEQUENCE [LARGE SCALE GENOMIC DNA]</scope>
    <source>
        <strain evidence="1">ISS3</strain>
    </source>
</reference>
<dbReference type="AlphaFoldDB" id="A0A0V1ANE4"/>
<accession>A0A0V1ANE4</accession>
<name>A0A0V1ANE4_TRISP</name>
<proteinExistence type="predicted"/>
<gene>
    <name evidence="1" type="ORF">T01_7894</name>
</gene>
<dbReference type="EMBL" id="JYDH01000756">
    <property type="protein sequence ID" value="KRY25731.1"/>
    <property type="molecule type" value="Genomic_DNA"/>
</dbReference>
<evidence type="ECO:0000313" key="2">
    <source>
        <dbReference type="Proteomes" id="UP000054776"/>
    </source>
</evidence>
<organism evidence="1 2">
    <name type="scientific">Trichinella spiralis</name>
    <name type="common">Trichina worm</name>
    <dbReference type="NCBI Taxonomy" id="6334"/>
    <lineage>
        <taxon>Eukaryota</taxon>
        <taxon>Metazoa</taxon>
        <taxon>Ecdysozoa</taxon>
        <taxon>Nematoda</taxon>
        <taxon>Enoplea</taxon>
        <taxon>Dorylaimia</taxon>
        <taxon>Trichinellida</taxon>
        <taxon>Trichinellidae</taxon>
        <taxon>Trichinella</taxon>
    </lineage>
</organism>
<sequence>MAQRNHRTEHNVKRELRSLVCHGYFYISVAVCRLTFRPTFARLTPAVIYKRDSSNETGYEKSALVRRSAAHITVIHYTQYYCIFC</sequence>
<dbReference type="OrthoDB" id="5923812at2759"/>
<keyword evidence="2" id="KW-1185">Reference proteome</keyword>
<evidence type="ECO:0000313" key="1">
    <source>
        <dbReference type="EMBL" id="KRY25731.1"/>
    </source>
</evidence>
<protein>
    <submittedName>
        <fullName evidence="1">Uncharacterized protein</fullName>
    </submittedName>
</protein>